<sequence>MVVMPVGVLAAVVAVPVLFVASLAAPTGMGQFRRSPHVRWVVLAALFFPIAWEIWDRRDTPTRGVLLHQRPMPPA</sequence>
<accession>K8XEC4</accession>
<comment type="caution">
    <text evidence="2">The sequence shown here is derived from an EMBL/GenBank/DDBJ whole genome shotgun (WGS) entry which is preliminary data.</text>
</comment>
<dbReference type="Proteomes" id="UP000005951">
    <property type="component" value="Unassembled WGS sequence"/>
</dbReference>
<name>K8XEC4_RHOOP</name>
<evidence type="ECO:0000313" key="2">
    <source>
        <dbReference type="EMBL" id="EKT76632.1"/>
    </source>
</evidence>
<proteinExistence type="predicted"/>
<organism evidence="2 3">
    <name type="scientific">Rhodococcus opacus M213</name>
    <dbReference type="NCBI Taxonomy" id="1129896"/>
    <lineage>
        <taxon>Bacteria</taxon>
        <taxon>Bacillati</taxon>
        <taxon>Actinomycetota</taxon>
        <taxon>Actinomycetes</taxon>
        <taxon>Mycobacteriales</taxon>
        <taxon>Nocardiaceae</taxon>
        <taxon>Rhodococcus</taxon>
    </lineage>
</organism>
<protein>
    <submittedName>
        <fullName evidence="2">Uncharacterized protein</fullName>
    </submittedName>
</protein>
<dbReference type="EMBL" id="AJYC02000224">
    <property type="protein sequence ID" value="EKT76632.1"/>
    <property type="molecule type" value="Genomic_DNA"/>
</dbReference>
<evidence type="ECO:0000313" key="3">
    <source>
        <dbReference type="Proteomes" id="UP000005951"/>
    </source>
</evidence>
<keyword evidence="1" id="KW-0812">Transmembrane</keyword>
<dbReference type="AlphaFoldDB" id="K8XEC4"/>
<keyword evidence="1" id="KW-0472">Membrane</keyword>
<feature type="transmembrane region" description="Helical" evidence="1">
    <location>
        <begin position="37"/>
        <end position="55"/>
    </location>
</feature>
<evidence type="ECO:0000256" key="1">
    <source>
        <dbReference type="SAM" id="Phobius"/>
    </source>
</evidence>
<reference evidence="2 3" key="1">
    <citation type="journal article" date="2013" name="Genome Announc.">
        <title>Draft Genome Sequence of Rhodococcus opacus Strain M213 Shows a Diverse Catabolic Potential.</title>
        <authorList>
            <person name="Pathak A."/>
            <person name="Green S.J."/>
            <person name="Ogram A."/>
            <person name="Chauhan A."/>
        </authorList>
    </citation>
    <scope>NUCLEOTIDE SEQUENCE [LARGE SCALE GENOMIC DNA]</scope>
    <source>
        <strain evidence="2 3">M213</strain>
    </source>
</reference>
<keyword evidence="1" id="KW-1133">Transmembrane helix</keyword>
<gene>
    <name evidence="2" type="ORF">WSS_A41810</name>
</gene>
<feature type="transmembrane region" description="Helical" evidence="1">
    <location>
        <begin position="6"/>
        <end position="25"/>
    </location>
</feature>